<evidence type="ECO:0000256" key="1">
    <source>
        <dbReference type="SAM" id="MobiDB-lite"/>
    </source>
</evidence>
<evidence type="ECO:0000313" key="2">
    <source>
        <dbReference type="EMBL" id="MCX2560059.1"/>
    </source>
</evidence>
<dbReference type="PROSITE" id="PS51257">
    <property type="entry name" value="PROKAR_LIPOPROTEIN"/>
    <property type="match status" value="1"/>
</dbReference>
<feature type="region of interest" description="Disordered" evidence="1">
    <location>
        <begin position="74"/>
        <end position="93"/>
    </location>
</feature>
<organism evidence="2 3">
    <name type="scientific">Acetobacter farinalis</name>
    <dbReference type="NCBI Taxonomy" id="1260984"/>
    <lineage>
        <taxon>Bacteria</taxon>
        <taxon>Pseudomonadati</taxon>
        <taxon>Pseudomonadota</taxon>
        <taxon>Alphaproteobacteria</taxon>
        <taxon>Acetobacterales</taxon>
        <taxon>Acetobacteraceae</taxon>
        <taxon>Acetobacter</taxon>
    </lineage>
</organism>
<sequence length="234" mass="25878">MPRFTSPSRLARPLHWQHLLRAACAVAVLGAAGCAETPQQQAYHSALAQARTDPAFCYAHRYDTILSEAMQRAQAAQADTASPKAEKPDTAFQPTAPVTVTQASAMPDLSLPPYFQRACRLTVQKPDGTPESGFLTFTYLIRNGDVQSALSEWHSDTEVSQKYATTMKQIEAGLDMSNPDLKACIARYPAFDNPSKDPMVQKAAFDLRAHLVRRCMANKAALKDLYSDLYFIHR</sequence>
<gene>
    <name evidence="2" type="ORF">OQ252_01400</name>
</gene>
<dbReference type="EMBL" id="JAPIUX010000001">
    <property type="protein sequence ID" value="MCX2560059.1"/>
    <property type="molecule type" value="Genomic_DNA"/>
</dbReference>
<proteinExistence type="predicted"/>
<evidence type="ECO:0000313" key="3">
    <source>
        <dbReference type="Proteomes" id="UP001526446"/>
    </source>
</evidence>
<dbReference type="Proteomes" id="UP001526446">
    <property type="component" value="Unassembled WGS sequence"/>
</dbReference>
<keyword evidence="3" id="KW-1185">Reference proteome</keyword>
<protein>
    <recommendedName>
        <fullName evidence="4">Lipoprotein</fullName>
    </recommendedName>
</protein>
<name>A0ABT3Q449_9PROT</name>
<evidence type="ECO:0008006" key="4">
    <source>
        <dbReference type="Google" id="ProtNLM"/>
    </source>
</evidence>
<comment type="caution">
    <text evidence="2">The sequence shown here is derived from an EMBL/GenBank/DDBJ whole genome shotgun (WGS) entry which is preliminary data.</text>
</comment>
<dbReference type="RefSeq" id="WP_166118703.1">
    <property type="nucleotide sequence ID" value="NZ_JAPIUX010000001.1"/>
</dbReference>
<reference evidence="2 3" key="1">
    <citation type="submission" date="2022-11" db="EMBL/GenBank/DDBJ databases">
        <title>Genome sequencing of Acetobacter type strain.</title>
        <authorList>
            <person name="Heo J."/>
            <person name="Lee D."/>
            <person name="Han B.-H."/>
            <person name="Hong S.-B."/>
            <person name="Kwon S.-W."/>
        </authorList>
    </citation>
    <scope>NUCLEOTIDE SEQUENCE [LARGE SCALE GENOMIC DNA]</scope>
    <source>
        <strain evidence="2 3">KACC 21251</strain>
    </source>
</reference>
<accession>A0ABT3Q449</accession>